<dbReference type="EMBL" id="CM045766">
    <property type="protein sequence ID" value="KAI8002806.1"/>
    <property type="molecule type" value="Genomic_DNA"/>
</dbReference>
<reference evidence="1 2" key="1">
    <citation type="journal article" date="2022" name="Plant J.">
        <title>Chromosome-level genome of Camellia lanceoleosa provides a valuable resource for understanding genome evolution and self-incompatibility.</title>
        <authorList>
            <person name="Gong W."/>
            <person name="Xiao S."/>
            <person name="Wang L."/>
            <person name="Liao Z."/>
            <person name="Chang Y."/>
            <person name="Mo W."/>
            <person name="Hu G."/>
            <person name="Li W."/>
            <person name="Zhao G."/>
            <person name="Zhu H."/>
            <person name="Hu X."/>
            <person name="Ji K."/>
            <person name="Xiang X."/>
            <person name="Song Q."/>
            <person name="Yuan D."/>
            <person name="Jin S."/>
            <person name="Zhang L."/>
        </authorList>
    </citation>
    <scope>NUCLEOTIDE SEQUENCE [LARGE SCALE GENOMIC DNA]</scope>
    <source>
        <strain evidence="1">SQ_2022a</strain>
    </source>
</reference>
<protein>
    <submittedName>
        <fullName evidence="1">Uncharacterized protein</fullName>
    </submittedName>
</protein>
<gene>
    <name evidence="1" type="ORF">LOK49_LG08G01496</name>
</gene>
<dbReference type="Proteomes" id="UP001060215">
    <property type="component" value="Chromosome 9"/>
</dbReference>
<keyword evidence="2" id="KW-1185">Reference proteome</keyword>
<sequence>MIGAAIYIECSSKTQQFTISKAYLCVPATTTSSLYLPTTVQSTRAPAQVRELKKTDHANHTITVLLVGIPNVGKSALANSLHHIGQISATEKGKLKHAIVSPLPGETKDISSLKLPLSVCVYHIIAKVFVMTGAINDCLIGEAELAHFFLANLNLSDEYKQWSKLSTNVSEKLSDDKVKTSVNSELDKRRKHIPQITHRYKHFSDQLIIIHLRAKPVPYLTFEEAVELAYFGAQVLHPQSMRPAREGDIPVRVKNSYNPKASGTLITKSRDMKKAVLTSIVLKRNVTMLDIVSIRMLGQFGFLAKVFSIFEDLGISMDVVPTSEVSISLTLDPSKL</sequence>
<accession>A0ACC0GPF9</accession>
<name>A0ACC0GPF9_9ERIC</name>
<organism evidence="1 2">
    <name type="scientific">Camellia lanceoleosa</name>
    <dbReference type="NCBI Taxonomy" id="1840588"/>
    <lineage>
        <taxon>Eukaryota</taxon>
        <taxon>Viridiplantae</taxon>
        <taxon>Streptophyta</taxon>
        <taxon>Embryophyta</taxon>
        <taxon>Tracheophyta</taxon>
        <taxon>Spermatophyta</taxon>
        <taxon>Magnoliopsida</taxon>
        <taxon>eudicotyledons</taxon>
        <taxon>Gunneridae</taxon>
        <taxon>Pentapetalae</taxon>
        <taxon>asterids</taxon>
        <taxon>Ericales</taxon>
        <taxon>Theaceae</taxon>
        <taxon>Camellia</taxon>
    </lineage>
</organism>
<comment type="caution">
    <text evidence="1">The sequence shown here is derived from an EMBL/GenBank/DDBJ whole genome shotgun (WGS) entry which is preliminary data.</text>
</comment>
<evidence type="ECO:0000313" key="2">
    <source>
        <dbReference type="Proteomes" id="UP001060215"/>
    </source>
</evidence>
<evidence type="ECO:0000313" key="1">
    <source>
        <dbReference type="EMBL" id="KAI8002806.1"/>
    </source>
</evidence>
<proteinExistence type="predicted"/>